<dbReference type="GO" id="GO:0098609">
    <property type="term" value="P:cell-cell adhesion"/>
    <property type="evidence" value="ECO:0007669"/>
    <property type="project" value="TreeGrafter"/>
</dbReference>
<organism evidence="7 8">
    <name type="scientific">Gambusia affinis</name>
    <name type="common">Western mosquitofish</name>
    <name type="synonym">Heterandria affinis</name>
    <dbReference type="NCBI Taxonomy" id="33528"/>
    <lineage>
        <taxon>Eukaryota</taxon>
        <taxon>Metazoa</taxon>
        <taxon>Chordata</taxon>
        <taxon>Craniata</taxon>
        <taxon>Vertebrata</taxon>
        <taxon>Euteleostomi</taxon>
        <taxon>Actinopterygii</taxon>
        <taxon>Neopterygii</taxon>
        <taxon>Teleostei</taxon>
        <taxon>Neoteleostei</taxon>
        <taxon>Acanthomorphata</taxon>
        <taxon>Ovalentaria</taxon>
        <taxon>Atherinomorphae</taxon>
        <taxon>Cyprinodontiformes</taxon>
        <taxon>Poeciliidae</taxon>
        <taxon>Poeciliinae</taxon>
        <taxon>Gambusia</taxon>
    </lineage>
</organism>
<dbReference type="InterPro" id="IPR013783">
    <property type="entry name" value="Ig-like_fold"/>
</dbReference>
<proteinExistence type="predicted"/>
<dbReference type="PROSITE" id="PS50835">
    <property type="entry name" value="IG_LIKE"/>
    <property type="match status" value="1"/>
</dbReference>
<dbReference type="InterPro" id="IPR007110">
    <property type="entry name" value="Ig-like_dom"/>
</dbReference>
<keyword evidence="4" id="KW-0472">Membrane</keyword>
<keyword evidence="8" id="KW-1185">Reference proteome</keyword>
<dbReference type="AlphaFoldDB" id="A0A315W059"/>
<evidence type="ECO:0008006" key="9">
    <source>
        <dbReference type="Google" id="ProtNLM"/>
    </source>
</evidence>
<dbReference type="InterPro" id="IPR036179">
    <property type="entry name" value="Ig-like_dom_sf"/>
</dbReference>
<feature type="domain" description="Ig-like" evidence="5">
    <location>
        <begin position="1"/>
        <end position="33"/>
    </location>
</feature>
<keyword evidence="1" id="KW-0677">Repeat</keyword>
<evidence type="ECO:0000256" key="4">
    <source>
        <dbReference type="SAM" id="Phobius"/>
    </source>
</evidence>
<evidence type="ECO:0000256" key="1">
    <source>
        <dbReference type="ARBA" id="ARBA00022737"/>
    </source>
</evidence>
<feature type="non-terminal residue" evidence="7">
    <location>
        <position position="443"/>
    </location>
</feature>
<feature type="non-terminal residue" evidence="7">
    <location>
        <position position="1"/>
    </location>
</feature>
<feature type="transmembrane region" description="Helical" evidence="4">
    <location>
        <begin position="254"/>
        <end position="277"/>
    </location>
</feature>
<evidence type="ECO:0000256" key="2">
    <source>
        <dbReference type="ARBA" id="ARBA00023157"/>
    </source>
</evidence>
<dbReference type="InterPro" id="IPR003961">
    <property type="entry name" value="FN3_dom"/>
</dbReference>
<dbReference type="PROSITE" id="PS50853">
    <property type="entry name" value="FN3"/>
    <property type="match status" value="2"/>
</dbReference>
<feature type="domain" description="Fibronectin type-III" evidence="6">
    <location>
        <begin position="139"/>
        <end position="233"/>
    </location>
</feature>
<comment type="caution">
    <text evidence="7">The sequence shown here is derived from an EMBL/GenBank/DDBJ whole genome shotgun (WGS) entry which is preliminary data.</text>
</comment>
<evidence type="ECO:0000259" key="6">
    <source>
        <dbReference type="PROSITE" id="PS50853"/>
    </source>
</evidence>
<name>A0A315W059_GAMAF</name>
<dbReference type="InterPro" id="IPR036116">
    <property type="entry name" value="FN3_sf"/>
</dbReference>
<accession>A0A315W059</accession>
<keyword evidence="4" id="KW-0812">Transmembrane</keyword>
<dbReference type="Gene3D" id="2.60.40.10">
    <property type="entry name" value="Immunoglobulins"/>
    <property type="match status" value="3"/>
</dbReference>
<dbReference type="SUPFAM" id="SSF49265">
    <property type="entry name" value="Fibronectin type III"/>
    <property type="match status" value="1"/>
</dbReference>
<evidence type="ECO:0000313" key="7">
    <source>
        <dbReference type="EMBL" id="PWA25105.1"/>
    </source>
</evidence>
<dbReference type="PANTHER" id="PTHR44170:SF6">
    <property type="entry name" value="CONTACTIN"/>
    <property type="match status" value="1"/>
</dbReference>
<dbReference type="Proteomes" id="UP000250572">
    <property type="component" value="Unassembled WGS sequence"/>
</dbReference>
<reference evidence="7 8" key="1">
    <citation type="journal article" date="2018" name="G3 (Bethesda)">
        <title>A High-Quality Reference Genome for the Invasive Mosquitofish Gambusia affinis Using a Chicago Library.</title>
        <authorList>
            <person name="Hoffberg S.L."/>
            <person name="Troendle N.J."/>
            <person name="Glenn T.C."/>
            <person name="Mahmud O."/>
            <person name="Louha S."/>
            <person name="Chalopin D."/>
            <person name="Bennetzen J.L."/>
            <person name="Mauricio R."/>
        </authorList>
    </citation>
    <scope>NUCLEOTIDE SEQUENCE [LARGE SCALE GENOMIC DNA]</scope>
    <source>
        <strain evidence="7">NE01/NJP1002.9</strain>
        <tissue evidence="7">Muscle</tissue>
    </source>
</reference>
<dbReference type="EMBL" id="NHOQ01001319">
    <property type="protein sequence ID" value="PWA25105.1"/>
    <property type="molecule type" value="Genomic_DNA"/>
</dbReference>
<evidence type="ECO:0000256" key="3">
    <source>
        <dbReference type="ARBA" id="ARBA00023319"/>
    </source>
</evidence>
<dbReference type="PANTHER" id="PTHR44170">
    <property type="entry name" value="PROTEIN SIDEKICK"/>
    <property type="match status" value="1"/>
</dbReference>
<evidence type="ECO:0000259" key="5">
    <source>
        <dbReference type="PROSITE" id="PS50835"/>
    </source>
</evidence>
<keyword evidence="2" id="KW-1015">Disulfide bond</keyword>
<dbReference type="GO" id="GO:0016020">
    <property type="term" value="C:membrane"/>
    <property type="evidence" value="ECO:0007669"/>
    <property type="project" value="UniProtKB-SubCell"/>
</dbReference>
<dbReference type="Pfam" id="PF00041">
    <property type="entry name" value="fn3"/>
    <property type="match status" value="2"/>
</dbReference>
<gene>
    <name evidence="7" type="ORF">CCH79_00020014</name>
</gene>
<dbReference type="CDD" id="cd00063">
    <property type="entry name" value="FN3"/>
    <property type="match status" value="2"/>
</dbReference>
<protein>
    <recommendedName>
        <fullName evidence="9">Fibronectin type-III domain-containing protein</fullName>
    </recommendedName>
</protein>
<keyword evidence="4" id="KW-1133">Transmembrane helix</keyword>
<dbReference type="SUPFAM" id="SSF48726">
    <property type="entry name" value="Immunoglobulin"/>
    <property type="match status" value="1"/>
</dbReference>
<feature type="domain" description="Fibronectin type-III" evidence="6">
    <location>
        <begin position="43"/>
        <end position="138"/>
    </location>
</feature>
<keyword evidence="3" id="KW-0393">Immunoglobulin domain</keyword>
<sequence length="443" mass="48338">TLALTRISSDDEAIYQCIAENSAGTNQASARLAVAQAKDLPAAPQGLMASALTINSLQMTWSPPPISIADSIIGYVLHIRKLGEPDHMELQEAISKDTFQHDVTNLEPGTTYSLYLKAYSSLGASQQSNSVIKTTLGSVPAPPICFTKVLNSTTVQVFWELPAKPGKVEGFKLTFRRIPLTDYHEPIELPFHACAHTISNLEPRAVYEIKLVAYNGNGESDSSKRLVSLAGQGISDQINSGNRLCECRDAEASLGSVVIGIHIGTACIIFCVLFLIFGYHRSLFCSEGTQVNWPIPRFHGGQNIPKGGTHYPHMESEAQMVCPPRCQVIIEQNPTDAMATSLRYKTVARLALAAAVGGWCGERLPSSPRLLIRSLPGRLCHHFWTNERSYCLQRRDESLSRPNQRVSAACRCRGLVVRIRCNASGGPDREPGDGTQGGETTHR</sequence>
<evidence type="ECO:0000313" key="8">
    <source>
        <dbReference type="Proteomes" id="UP000250572"/>
    </source>
</evidence>
<dbReference type="SMART" id="SM00060">
    <property type="entry name" value="FN3"/>
    <property type="match status" value="2"/>
</dbReference>